<evidence type="ECO:0000256" key="4">
    <source>
        <dbReference type="ARBA" id="ARBA00023136"/>
    </source>
</evidence>
<feature type="transmembrane region" description="Helical" evidence="5">
    <location>
        <begin position="34"/>
        <end position="55"/>
    </location>
</feature>
<protein>
    <recommendedName>
        <fullName evidence="6">O-antigen ligase-related domain-containing protein</fullName>
    </recommendedName>
</protein>
<keyword evidence="3 5" id="KW-1133">Transmembrane helix</keyword>
<feature type="transmembrane region" description="Helical" evidence="5">
    <location>
        <begin position="76"/>
        <end position="93"/>
    </location>
</feature>
<feature type="transmembrane region" description="Helical" evidence="5">
    <location>
        <begin position="392"/>
        <end position="410"/>
    </location>
</feature>
<feature type="transmembrane region" description="Helical" evidence="5">
    <location>
        <begin position="416"/>
        <end position="434"/>
    </location>
</feature>
<feature type="transmembrane region" description="Helical" evidence="5">
    <location>
        <begin position="127"/>
        <end position="148"/>
    </location>
</feature>
<keyword evidence="2 5" id="KW-0812">Transmembrane</keyword>
<evidence type="ECO:0000259" key="6">
    <source>
        <dbReference type="Pfam" id="PF04932"/>
    </source>
</evidence>
<accession>A0A2H0R4H6</accession>
<feature type="transmembrane region" description="Helical" evidence="5">
    <location>
        <begin position="222"/>
        <end position="255"/>
    </location>
</feature>
<feature type="transmembrane region" description="Helical" evidence="5">
    <location>
        <begin position="192"/>
        <end position="210"/>
    </location>
</feature>
<sequence>MKISLEKIERWLLIIFLLAFSFQIRFIFDYDASFIEWTGRFIYLSDLIIGALFISKFYRWWRLKSERKLSFRPSDYPLIGFLIFALLSTTQAIEGAIGLFRWLKLVEFVGLFWYLRSEVRKIISLELVFKCLLWGGVIQGAIGILEYIRQADLGLRFLGETILKPSMAGVATFLVQGNLILRSYGATPHPNILAGVLVLAIFGFYFNYLFRRGFGPNLKSLWPYLILVVALFLTFSRVIELSWILAGVLFPIILYRFKKFWLSSFRLIPRLVTIFSVTLIALLVLLVIFFPEIQSRATFSGGTDQALNLRLFYNQEGISSIYLRPLFGVGIGNFSLSLLKNQPDLLAWQYQPIHNIFILIGTEIGLIGLGFFITFLILLFREFWRATRLADPRDPFLLILGGLVVFWGLFDHFPVTIQQGMIIFWLVLALMASSKSEPRLIDIKNG</sequence>
<feature type="domain" description="O-antigen ligase-related" evidence="6">
    <location>
        <begin position="225"/>
        <end position="373"/>
    </location>
</feature>
<keyword evidence="4 5" id="KW-0472">Membrane</keyword>
<comment type="caution">
    <text evidence="7">The sequence shown here is derived from an EMBL/GenBank/DDBJ whole genome shotgun (WGS) entry which is preliminary data.</text>
</comment>
<name>A0A2H0R4H6_9BACT</name>
<dbReference type="InterPro" id="IPR007016">
    <property type="entry name" value="O-antigen_ligase-rel_domated"/>
</dbReference>
<feature type="transmembrane region" description="Helical" evidence="5">
    <location>
        <begin position="267"/>
        <end position="290"/>
    </location>
</feature>
<dbReference type="Proteomes" id="UP000230232">
    <property type="component" value="Unassembled WGS sequence"/>
</dbReference>
<dbReference type="InterPro" id="IPR051533">
    <property type="entry name" value="WaaL-like"/>
</dbReference>
<proteinExistence type="predicted"/>
<dbReference type="AlphaFoldDB" id="A0A2H0R4H6"/>
<dbReference type="EMBL" id="PCXO01000005">
    <property type="protein sequence ID" value="PIR41417.1"/>
    <property type="molecule type" value="Genomic_DNA"/>
</dbReference>
<evidence type="ECO:0000256" key="1">
    <source>
        <dbReference type="ARBA" id="ARBA00004141"/>
    </source>
</evidence>
<evidence type="ECO:0000256" key="3">
    <source>
        <dbReference type="ARBA" id="ARBA00022989"/>
    </source>
</evidence>
<reference evidence="7 8" key="1">
    <citation type="submission" date="2017-09" db="EMBL/GenBank/DDBJ databases">
        <title>Depth-based differentiation of microbial function through sediment-hosted aquifers and enrichment of novel symbionts in the deep terrestrial subsurface.</title>
        <authorList>
            <person name="Probst A.J."/>
            <person name="Ladd B."/>
            <person name="Jarett J.K."/>
            <person name="Geller-Mcgrath D.E."/>
            <person name="Sieber C.M."/>
            <person name="Emerson J.B."/>
            <person name="Anantharaman K."/>
            <person name="Thomas B.C."/>
            <person name="Malmstrom R."/>
            <person name="Stieglmeier M."/>
            <person name="Klingl A."/>
            <person name="Woyke T."/>
            <person name="Ryan C.M."/>
            <person name="Banfield J.F."/>
        </authorList>
    </citation>
    <scope>NUCLEOTIDE SEQUENCE [LARGE SCALE GENOMIC DNA]</scope>
    <source>
        <strain evidence="7">CG10_big_fil_rev_8_21_14_0_10_46_23</strain>
    </source>
</reference>
<organism evidence="7 8">
    <name type="scientific">Candidatus Yanofskybacteria bacterium CG10_big_fil_rev_8_21_14_0_10_46_23</name>
    <dbReference type="NCBI Taxonomy" id="1975098"/>
    <lineage>
        <taxon>Bacteria</taxon>
        <taxon>Candidatus Yanofskyibacteriota</taxon>
    </lineage>
</organism>
<comment type="subcellular location">
    <subcellularLocation>
        <location evidence="1">Membrane</location>
        <topology evidence="1">Multi-pass membrane protein</topology>
    </subcellularLocation>
</comment>
<dbReference type="PANTHER" id="PTHR37422:SF13">
    <property type="entry name" value="LIPOPOLYSACCHARIDE BIOSYNTHESIS PROTEIN PA4999-RELATED"/>
    <property type="match status" value="1"/>
</dbReference>
<feature type="transmembrane region" description="Helical" evidence="5">
    <location>
        <begin position="12"/>
        <end position="28"/>
    </location>
</feature>
<dbReference type="PANTHER" id="PTHR37422">
    <property type="entry name" value="TEICHURONIC ACID BIOSYNTHESIS PROTEIN TUAE"/>
    <property type="match status" value="1"/>
</dbReference>
<evidence type="ECO:0000256" key="2">
    <source>
        <dbReference type="ARBA" id="ARBA00022692"/>
    </source>
</evidence>
<dbReference type="Pfam" id="PF04932">
    <property type="entry name" value="Wzy_C"/>
    <property type="match status" value="1"/>
</dbReference>
<feature type="transmembrane region" description="Helical" evidence="5">
    <location>
        <begin position="356"/>
        <end position="380"/>
    </location>
</feature>
<evidence type="ECO:0000313" key="8">
    <source>
        <dbReference type="Proteomes" id="UP000230232"/>
    </source>
</evidence>
<gene>
    <name evidence="7" type="ORF">COV31_00910</name>
</gene>
<evidence type="ECO:0000256" key="5">
    <source>
        <dbReference type="SAM" id="Phobius"/>
    </source>
</evidence>
<dbReference type="GO" id="GO:0016020">
    <property type="term" value="C:membrane"/>
    <property type="evidence" value="ECO:0007669"/>
    <property type="project" value="UniProtKB-SubCell"/>
</dbReference>
<evidence type="ECO:0000313" key="7">
    <source>
        <dbReference type="EMBL" id="PIR41417.1"/>
    </source>
</evidence>